<dbReference type="CDD" id="cd00109">
    <property type="entry name" value="Kunitz-type"/>
    <property type="match status" value="1"/>
</dbReference>
<protein>
    <recommendedName>
        <fullName evidence="5">BPTI/Kunitz inhibitor domain-containing protein</fullName>
    </recommendedName>
</protein>
<dbReference type="InterPro" id="IPR002223">
    <property type="entry name" value="Kunitz_BPTI"/>
</dbReference>
<keyword evidence="4" id="KW-0732">Signal</keyword>
<keyword evidence="2" id="KW-0722">Serine protease inhibitor</keyword>
<dbReference type="Gene3D" id="4.10.410.10">
    <property type="entry name" value="Pancreatic trypsin inhibitor Kunitz domain"/>
    <property type="match status" value="2"/>
</dbReference>
<evidence type="ECO:0000256" key="3">
    <source>
        <dbReference type="ARBA" id="ARBA00023157"/>
    </source>
</evidence>
<dbReference type="AlphaFoldDB" id="A0A023GCD1"/>
<evidence type="ECO:0000256" key="1">
    <source>
        <dbReference type="ARBA" id="ARBA00022690"/>
    </source>
</evidence>
<dbReference type="EMBL" id="GBBM01004825">
    <property type="protein sequence ID" value="JAC30593.1"/>
    <property type="molecule type" value="mRNA"/>
</dbReference>
<sequence>MSIHVFLATAFALVSSVHTGSSSEANNSELCATPNNERRSDCNRIILKYFFNKTSGMCQHFKWSGCHEEGVFDSRYECVSTCNKDQGAPFCANSPPSPCEENKAGKETQKARERYYYNITTKKCQLYKFCGNKQELLNNNHFAAKGYCEKQCG</sequence>
<accession>A0A023GCD1</accession>
<dbReference type="SUPFAM" id="SSF57362">
    <property type="entry name" value="BPTI-like"/>
    <property type="match status" value="2"/>
</dbReference>
<dbReference type="PANTHER" id="PTHR10083:SF374">
    <property type="entry name" value="BPTI_KUNITZ INHIBITOR DOMAIN-CONTAINING PROTEIN"/>
    <property type="match status" value="1"/>
</dbReference>
<dbReference type="InterPro" id="IPR050098">
    <property type="entry name" value="TFPI/VKTCI-like"/>
</dbReference>
<feature type="chain" id="PRO_5001520983" description="BPTI/Kunitz inhibitor domain-containing protein" evidence="4">
    <location>
        <begin position="20"/>
        <end position="153"/>
    </location>
</feature>
<evidence type="ECO:0000313" key="6">
    <source>
        <dbReference type="EMBL" id="JAC30593.1"/>
    </source>
</evidence>
<dbReference type="PANTHER" id="PTHR10083">
    <property type="entry name" value="KUNITZ-TYPE PROTEASE INHIBITOR-RELATED"/>
    <property type="match status" value="1"/>
</dbReference>
<organism evidence="6">
    <name type="scientific">Amblyomma triste</name>
    <name type="common">Neotropical tick</name>
    <dbReference type="NCBI Taxonomy" id="251400"/>
    <lineage>
        <taxon>Eukaryota</taxon>
        <taxon>Metazoa</taxon>
        <taxon>Ecdysozoa</taxon>
        <taxon>Arthropoda</taxon>
        <taxon>Chelicerata</taxon>
        <taxon>Arachnida</taxon>
        <taxon>Acari</taxon>
        <taxon>Parasitiformes</taxon>
        <taxon>Ixodida</taxon>
        <taxon>Ixodoidea</taxon>
        <taxon>Ixodidae</taxon>
        <taxon>Amblyomminae</taxon>
        <taxon>Amblyomma</taxon>
    </lineage>
</organism>
<evidence type="ECO:0000259" key="5">
    <source>
        <dbReference type="PROSITE" id="PS50279"/>
    </source>
</evidence>
<keyword evidence="1" id="KW-0646">Protease inhibitor</keyword>
<evidence type="ECO:0000256" key="2">
    <source>
        <dbReference type="ARBA" id="ARBA00022900"/>
    </source>
</evidence>
<evidence type="ECO:0000256" key="4">
    <source>
        <dbReference type="SAM" id="SignalP"/>
    </source>
</evidence>
<reference evidence="6" key="1">
    <citation type="submission" date="2014-03" db="EMBL/GenBank/DDBJ databases">
        <title>The sialotranscriptome of Amblyomma triste, Amblyomma parvum and Amblyomma cajennense ticks, uncovered by 454-based RNA-seq.</title>
        <authorList>
            <person name="Garcia G.R."/>
            <person name="Gardinassi L.G."/>
            <person name="Ribeiro J.M."/>
            <person name="Anatriello E."/>
            <person name="Ferreira B.R."/>
            <person name="Moreira H.N."/>
            <person name="Mafra C."/>
            <person name="Olegario M.M."/>
            <person name="Szabo P.J."/>
            <person name="Miranda-Santos I.K."/>
            <person name="Maruyama S.R."/>
        </authorList>
    </citation>
    <scope>NUCLEOTIDE SEQUENCE</scope>
    <source>
        <strain evidence="6">Mato Grasso do Sul</strain>
        <tissue evidence="6">Salivary glands</tissue>
    </source>
</reference>
<feature type="signal peptide" evidence="4">
    <location>
        <begin position="1"/>
        <end position="19"/>
    </location>
</feature>
<keyword evidence="3" id="KW-1015">Disulfide bond</keyword>
<name>A0A023GCD1_AMBTT</name>
<dbReference type="InterPro" id="IPR036880">
    <property type="entry name" value="Kunitz_BPTI_sf"/>
</dbReference>
<dbReference type="GO" id="GO:0005615">
    <property type="term" value="C:extracellular space"/>
    <property type="evidence" value="ECO:0007669"/>
    <property type="project" value="TreeGrafter"/>
</dbReference>
<dbReference type="GO" id="GO:0004867">
    <property type="term" value="F:serine-type endopeptidase inhibitor activity"/>
    <property type="evidence" value="ECO:0007669"/>
    <property type="project" value="UniProtKB-KW"/>
</dbReference>
<dbReference type="SMART" id="SM00131">
    <property type="entry name" value="KU"/>
    <property type="match status" value="2"/>
</dbReference>
<proteinExistence type="evidence at transcript level"/>
<feature type="domain" description="BPTI/Kunitz inhibitor" evidence="5">
    <location>
        <begin position="31"/>
        <end position="82"/>
    </location>
</feature>
<feature type="domain" description="BPTI/Kunitz inhibitor" evidence="5">
    <location>
        <begin position="99"/>
        <end position="152"/>
    </location>
</feature>
<dbReference type="Pfam" id="PF00014">
    <property type="entry name" value="Kunitz_BPTI"/>
    <property type="match status" value="2"/>
</dbReference>
<dbReference type="PROSITE" id="PS50279">
    <property type="entry name" value="BPTI_KUNITZ_2"/>
    <property type="match status" value="2"/>
</dbReference>